<dbReference type="GeneID" id="9818912"/>
<dbReference type="Proteomes" id="UP000483820">
    <property type="component" value="Chromosome IV"/>
</dbReference>
<dbReference type="EMBL" id="WUAV01000004">
    <property type="protein sequence ID" value="KAF1755526.1"/>
    <property type="molecule type" value="Genomic_DNA"/>
</dbReference>
<dbReference type="KEGG" id="crq:GCK72_011976"/>
<keyword evidence="1" id="KW-0472">Membrane</keyword>
<evidence type="ECO:0000256" key="1">
    <source>
        <dbReference type="SAM" id="Phobius"/>
    </source>
</evidence>
<dbReference type="RefSeq" id="XP_003103410.2">
    <property type="nucleotide sequence ID" value="XM_003103362.2"/>
</dbReference>
<comment type="caution">
    <text evidence="2">The sequence shown here is derived from an EMBL/GenBank/DDBJ whole genome shotgun (WGS) entry which is preliminary data.</text>
</comment>
<dbReference type="CTD" id="9818912"/>
<feature type="transmembrane region" description="Helical" evidence="1">
    <location>
        <begin position="60"/>
        <end position="82"/>
    </location>
</feature>
<feature type="transmembrane region" description="Helical" evidence="1">
    <location>
        <begin position="34"/>
        <end position="54"/>
    </location>
</feature>
<keyword evidence="1" id="KW-1133">Transmembrane helix</keyword>
<name>A0A6A5GLL4_CAERE</name>
<dbReference type="AlphaFoldDB" id="A0A6A5GLL4"/>
<keyword evidence="1" id="KW-0812">Transmembrane</keyword>
<feature type="transmembrane region" description="Helical" evidence="1">
    <location>
        <begin position="119"/>
        <end position="141"/>
    </location>
</feature>
<evidence type="ECO:0000313" key="3">
    <source>
        <dbReference type="Proteomes" id="UP000483820"/>
    </source>
</evidence>
<protein>
    <submittedName>
        <fullName evidence="2">Uncharacterized protein</fullName>
    </submittedName>
</protein>
<feature type="transmembrane region" description="Helical" evidence="1">
    <location>
        <begin position="147"/>
        <end position="172"/>
    </location>
</feature>
<sequence length="184" mass="21479">MAEKQVKMKIDPFDNNNEEVKSGKWSWREIHLQFILFTSPLPLFFIITGALKYYDCDFLLAIWMIVMGVLMELELVYISVYFQRLSVESKTELDLDDAIFGQYVGQRLKDPMLQKSIKLHFKIGFLSYFGIAKCYYIVLWSNYCSGFVFWPTLLISLFYGISLVVLVCFSVCKSKPGKHQNMIV</sequence>
<evidence type="ECO:0000313" key="2">
    <source>
        <dbReference type="EMBL" id="KAF1755526.1"/>
    </source>
</evidence>
<gene>
    <name evidence="2" type="ORF">GCK72_011976</name>
</gene>
<accession>A0A6A5GLL4</accession>
<reference evidence="2 3" key="1">
    <citation type="submission" date="2019-12" db="EMBL/GenBank/DDBJ databases">
        <title>Chromosome-level assembly of the Caenorhabditis remanei genome.</title>
        <authorList>
            <person name="Teterina A.A."/>
            <person name="Willis J.H."/>
            <person name="Phillips P.C."/>
        </authorList>
    </citation>
    <scope>NUCLEOTIDE SEQUENCE [LARGE SCALE GENOMIC DNA]</scope>
    <source>
        <strain evidence="2 3">PX506</strain>
        <tissue evidence="2">Whole organism</tissue>
    </source>
</reference>
<proteinExistence type="predicted"/>
<organism evidence="2 3">
    <name type="scientific">Caenorhabditis remanei</name>
    <name type="common">Caenorhabditis vulgaris</name>
    <dbReference type="NCBI Taxonomy" id="31234"/>
    <lineage>
        <taxon>Eukaryota</taxon>
        <taxon>Metazoa</taxon>
        <taxon>Ecdysozoa</taxon>
        <taxon>Nematoda</taxon>
        <taxon>Chromadorea</taxon>
        <taxon>Rhabditida</taxon>
        <taxon>Rhabditina</taxon>
        <taxon>Rhabditomorpha</taxon>
        <taxon>Rhabditoidea</taxon>
        <taxon>Rhabditidae</taxon>
        <taxon>Peloderinae</taxon>
        <taxon>Caenorhabditis</taxon>
    </lineage>
</organism>